<reference evidence="1" key="1">
    <citation type="submission" date="2025-08" db="UniProtKB">
        <authorList>
            <consortium name="Ensembl"/>
        </authorList>
    </citation>
    <scope>IDENTIFICATION</scope>
</reference>
<evidence type="ECO:0000313" key="2">
    <source>
        <dbReference type="Proteomes" id="UP000261540"/>
    </source>
</evidence>
<keyword evidence="2" id="KW-1185">Reference proteome</keyword>
<sequence>MAQWVLGSSWCTTMPSLSCCNEISPKWTLLPHHFFHFDIRGVFNILSALESLSQVLAKWVVSLTNTNNSVLCKSVLSSHQKKLVVYWKFYISFPLLWSLSE</sequence>
<reference evidence="1" key="2">
    <citation type="submission" date="2025-09" db="UniProtKB">
        <authorList>
            <consortium name="Ensembl"/>
        </authorList>
    </citation>
    <scope>IDENTIFICATION</scope>
</reference>
<accession>A0A3B3RTC2</accession>
<dbReference type="AlphaFoldDB" id="A0A3B3RTC2"/>
<name>A0A3B3RTC2_9TELE</name>
<evidence type="ECO:0000313" key="1">
    <source>
        <dbReference type="Ensembl" id="ENSPKIP00000021792.1"/>
    </source>
</evidence>
<dbReference type="Ensembl" id="ENSPKIT00000002436.1">
    <property type="protein sequence ID" value="ENSPKIP00000021792.1"/>
    <property type="gene ID" value="ENSPKIG00000006055.1"/>
</dbReference>
<organism evidence="1 2">
    <name type="scientific">Paramormyrops kingsleyae</name>
    <dbReference type="NCBI Taxonomy" id="1676925"/>
    <lineage>
        <taxon>Eukaryota</taxon>
        <taxon>Metazoa</taxon>
        <taxon>Chordata</taxon>
        <taxon>Craniata</taxon>
        <taxon>Vertebrata</taxon>
        <taxon>Euteleostomi</taxon>
        <taxon>Actinopterygii</taxon>
        <taxon>Neopterygii</taxon>
        <taxon>Teleostei</taxon>
        <taxon>Osteoglossocephala</taxon>
        <taxon>Osteoglossomorpha</taxon>
        <taxon>Osteoglossiformes</taxon>
        <taxon>Mormyridae</taxon>
        <taxon>Paramormyrops</taxon>
    </lineage>
</organism>
<dbReference type="Proteomes" id="UP000261540">
    <property type="component" value="Unplaced"/>
</dbReference>
<proteinExistence type="predicted"/>
<protein>
    <submittedName>
        <fullName evidence="1">Uncharacterized protein</fullName>
    </submittedName>
</protein>